<dbReference type="EMBL" id="ASPP01047364">
    <property type="protein sequence ID" value="ETN98205.1"/>
    <property type="molecule type" value="Genomic_DNA"/>
</dbReference>
<sequence>MNDQGLNSELELFNILSSATYGIGTICEPHDLSITWPLEFLHFQIVLMQIQTSELGSCSSIWNRLYELIIGIQEAIYNCISNLKILPIPQAIKNNKENMNQIYRQNVTQLYGCPVGFFLVYRDHTSKLDCLVLMKVHVSDKEKMKCSSKCIFCGELPRGMCPAIIRVQSRKCISPTSRQRMQMADINQTRRIAALFEGICYFYNIFSCCEMY</sequence>
<name>X6LA10_RETFI</name>
<reference evidence="1 2" key="1">
    <citation type="journal article" date="2013" name="Curr. Biol.">
        <title>The Genome of the Foraminiferan Reticulomyxa filosa.</title>
        <authorList>
            <person name="Glockner G."/>
            <person name="Hulsmann N."/>
            <person name="Schleicher M."/>
            <person name="Noegel A.A."/>
            <person name="Eichinger L."/>
            <person name="Gallinger C."/>
            <person name="Pawlowski J."/>
            <person name="Sierra R."/>
            <person name="Euteneuer U."/>
            <person name="Pillet L."/>
            <person name="Moustafa A."/>
            <person name="Platzer M."/>
            <person name="Groth M."/>
            <person name="Szafranski K."/>
            <person name="Schliwa M."/>
        </authorList>
    </citation>
    <scope>NUCLEOTIDE SEQUENCE [LARGE SCALE GENOMIC DNA]</scope>
</reference>
<organism evidence="1 2">
    <name type="scientific">Reticulomyxa filosa</name>
    <dbReference type="NCBI Taxonomy" id="46433"/>
    <lineage>
        <taxon>Eukaryota</taxon>
        <taxon>Sar</taxon>
        <taxon>Rhizaria</taxon>
        <taxon>Retaria</taxon>
        <taxon>Foraminifera</taxon>
        <taxon>Monothalamids</taxon>
        <taxon>Reticulomyxidae</taxon>
        <taxon>Reticulomyxa</taxon>
    </lineage>
</organism>
<comment type="caution">
    <text evidence="1">The sequence shown here is derived from an EMBL/GenBank/DDBJ whole genome shotgun (WGS) entry which is preliminary data.</text>
</comment>
<evidence type="ECO:0000313" key="1">
    <source>
        <dbReference type="EMBL" id="ETN98205.1"/>
    </source>
</evidence>
<proteinExistence type="predicted"/>
<gene>
    <name evidence="1" type="ORF">RFI_39309</name>
</gene>
<dbReference type="Proteomes" id="UP000023152">
    <property type="component" value="Unassembled WGS sequence"/>
</dbReference>
<protein>
    <submittedName>
        <fullName evidence="1">Uncharacterized protein</fullName>
    </submittedName>
</protein>
<accession>X6LA10</accession>
<keyword evidence="2" id="KW-1185">Reference proteome</keyword>
<dbReference type="AlphaFoldDB" id="X6LA10"/>
<evidence type="ECO:0000313" key="2">
    <source>
        <dbReference type="Proteomes" id="UP000023152"/>
    </source>
</evidence>